<dbReference type="GO" id="GO:0003677">
    <property type="term" value="F:DNA binding"/>
    <property type="evidence" value="ECO:0007669"/>
    <property type="project" value="InterPro"/>
</dbReference>
<evidence type="ECO:0000313" key="8">
    <source>
        <dbReference type="Proteomes" id="UP000094197"/>
    </source>
</evidence>
<dbReference type="Gene3D" id="1.10.10.10">
    <property type="entry name" value="Winged helix-like DNA-binding domain superfamily/Winged helix DNA-binding domain"/>
    <property type="match status" value="1"/>
</dbReference>
<dbReference type="KEGG" id="laj:A0128_00750"/>
<dbReference type="InterPro" id="IPR007627">
    <property type="entry name" value="RNA_pol_sigma70_r2"/>
</dbReference>
<evidence type="ECO:0000256" key="2">
    <source>
        <dbReference type="ARBA" id="ARBA00023015"/>
    </source>
</evidence>
<dbReference type="CDD" id="cd06171">
    <property type="entry name" value="Sigma70_r4"/>
    <property type="match status" value="1"/>
</dbReference>
<dbReference type="InterPro" id="IPR036388">
    <property type="entry name" value="WH-like_DNA-bd_sf"/>
</dbReference>
<accession>A0A1D7USK9</accession>
<comment type="similarity">
    <text evidence="1">Belongs to the sigma-70 factor family. ECF subfamily.</text>
</comment>
<keyword evidence="4" id="KW-0804">Transcription</keyword>
<evidence type="ECO:0000256" key="3">
    <source>
        <dbReference type="ARBA" id="ARBA00023082"/>
    </source>
</evidence>
<evidence type="ECO:0000313" key="7">
    <source>
        <dbReference type="EMBL" id="AOP32533.1"/>
    </source>
</evidence>
<dbReference type="InterPro" id="IPR039425">
    <property type="entry name" value="RNA_pol_sigma-70-like"/>
</dbReference>
<keyword evidence="2" id="KW-0805">Transcription regulation</keyword>
<proteinExistence type="inferred from homology"/>
<dbReference type="InterPro" id="IPR013324">
    <property type="entry name" value="RNA_pol_sigma_r3/r4-like"/>
</dbReference>
<keyword evidence="3" id="KW-0731">Sigma factor</keyword>
<dbReference type="PANTHER" id="PTHR43133">
    <property type="entry name" value="RNA POLYMERASE ECF-TYPE SIGMA FACTO"/>
    <property type="match status" value="1"/>
</dbReference>
<sequence length="174" mass="19990">MVQSDSTDFSTLYEENHRTVYHFLLKISGDPEVSEDLTQEAFLKAFTFFAKFDPKIASFSTWTCSIAKNLYFKHYNKQKKEFGNLSIGDLVIDIEVNPEIPENLEKAFLEKAIKDSIESLPEPEKSIILFKELERKTLKETALALGISERTVSRRLISAVSLLREKMESQGLQF</sequence>
<dbReference type="NCBIfam" id="TIGR02937">
    <property type="entry name" value="sigma70-ECF"/>
    <property type="match status" value="1"/>
</dbReference>
<dbReference type="InterPro" id="IPR013325">
    <property type="entry name" value="RNA_pol_sigma_r2"/>
</dbReference>
<dbReference type="InterPro" id="IPR013249">
    <property type="entry name" value="RNA_pol_sigma70_r4_t2"/>
</dbReference>
<dbReference type="Gene3D" id="1.10.1740.10">
    <property type="match status" value="1"/>
</dbReference>
<dbReference type="EMBL" id="CP015217">
    <property type="protein sequence ID" value="AOP32533.1"/>
    <property type="molecule type" value="Genomic_DNA"/>
</dbReference>
<name>A0A1D7USK9_9LEPT</name>
<dbReference type="PANTHER" id="PTHR43133:SF46">
    <property type="entry name" value="RNA POLYMERASE SIGMA-70 FACTOR ECF SUBFAMILY"/>
    <property type="match status" value="1"/>
</dbReference>
<keyword evidence="8" id="KW-1185">Reference proteome</keyword>
<feature type="domain" description="RNA polymerase sigma factor 70 region 4 type 2" evidence="6">
    <location>
        <begin position="112"/>
        <end position="156"/>
    </location>
</feature>
<dbReference type="RefSeq" id="WP_069605783.1">
    <property type="nucleotide sequence ID" value="NZ_CP015217.1"/>
</dbReference>
<dbReference type="SUPFAM" id="SSF88659">
    <property type="entry name" value="Sigma3 and sigma4 domains of RNA polymerase sigma factors"/>
    <property type="match status" value="1"/>
</dbReference>
<reference evidence="7 8" key="1">
    <citation type="submission" date="2016-04" db="EMBL/GenBank/DDBJ databases">
        <title>Complete genome seqeunce of Leptospira alstonii serovar Room22.</title>
        <authorList>
            <person name="Nally J.E."/>
            <person name="Bayles D.O."/>
            <person name="Hurley D."/>
            <person name="Fanning S."/>
            <person name="McMahon B.J."/>
            <person name="Arent Z."/>
        </authorList>
    </citation>
    <scope>NUCLEOTIDE SEQUENCE [LARGE SCALE GENOMIC DNA]</scope>
    <source>
        <strain evidence="7 8">GWTS #1</strain>
    </source>
</reference>
<evidence type="ECO:0000256" key="4">
    <source>
        <dbReference type="ARBA" id="ARBA00023163"/>
    </source>
</evidence>
<gene>
    <name evidence="7" type="ORF">A0128_00750</name>
</gene>
<dbReference type="GO" id="GO:0016987">
    <property type="term" value="F:sigma factor activity"/>
    <property type="evidence" value="ECO:0007669"/>
    <property type="project" value="UniProtKB-KW"/>
</dbReference>
<dbReference type="Proteomes" id="UP000094197">
    <property type="component" value="Chromosome 1"/>
</dbReference>
<dbReference type="SUPFAM" id="SSF88946">
    <property type="entry name" value="Sigma2 domain of RNA polymerase sigma factors"/>
    <property type="match status" value="1"/>
</dbReference>
<evidence type="ECO:0000259" key="6">
    <source>
        <dbReference type="Pfam" id="PF08281"/>
    </source>
</evidence>
<evidence type="ECO:0000256" key="1">
    <source>
        <dbReference type="ARBA" id="ARBA00010641"/>
    </source>
</evidence>
<dbReference type="OrthoDB" id="9795666at2"/>
<feature type="domain" description="RNA polymerase sigma-70 region 2" evidence="5">
    <location>
        <begin position="12"/>
        <end position="80"/>
    </location>
</feature>
<dbReference type="Pfam" id="PF08281">
    <property type="entry name" value="Sigma70_r4_2"/>
    <property type="match status" value="1"/>
</dbReference>
<organism evidence="7 8">
    <name type="scientific">Leptospira tipperaryensis</name>
    <dbReference type="NCBI Taxonomy" id="2564040"/>
    <lineage>
        <taxon>Bacteria</taxon>
        <taxon>Pseudomonadati</taxon>
        <taxon>Spirochaetota</taxon>
        <taxon>Spirochaetia</taxon>
        <taxon>Leptospirales</taxon>
        <taxon>Leptospiraceae</taxon>
        <taxon>Leptospira</taxon>
    </lineage>
</organism>
<dbReference type="AlphaFoldDB" id="A0A1D7USK9"/>
<dbReference type="Pfam" id="PF04542">
    <property type="entry name" value="Sigma70_r2"/>
    <property type="match status" value="1"/>
</dbReference>
<dbReference type="InterPro" id="IPR014284">
    <property type="entry name" value="RNA_pol_sigma-70_dom"/>
</dbReference>
<protein>
    <submittedName>
        <fullName evidence="7">RNA polymerase subunit sigma-70</fullName>
    </submittedName>
</protein>
<dbReference type="GO" id="GO:0006352">
    <property type="term" value="P:DNA-templated transcription initiation"/>
    <property type="evidence" value="ECO:0007669"/>
    <property type="project" value="InterPro"/>
</dbReference>
<evidence type="ECO:0000259" key="5">
    <source>
        <dbReference type="Pfam" id="PF04542"/>
    </source>
</evidence>